<name>I0YZX7_COCSC</name>
<gene>
    <name evidence="2" type="ORF">COCSUDRAFT_65659</name>
</gene>
<sequence>MAAGRLQGFCAVGPSAAKTNALRAYITAPSAALRCSQGVRSVQTLCCLGDFNSQRRDSQSSSNNVPDPIDEEWKVMRRRYISLDSGAPSTSGRGAFPSLPSSSHPNRPVNQFSYEDSWDLTDDGGYTPFPVNLPTGEGAEGHGVELGQMSAGLHLSDSKEIWGKMGQVFVLLFGVGEAETEGIYSLRAMSREEGLPQDTIVAFEDLEDAERYCTLLQATMPHVPNVMPIEPKELLEFCSDAGYNCRLEPRGSWFTPPDYNVGMTDWERSLRLREGRWSVLDCDPERRAFGEGAAAATQQPQQLPYHYLSGQFHNNAGAYFSTDYELEELKARLERLLPEE</sequence>
<dbReference type="Pfam" id="PF11360">
    <property type="entry name" value="DUF3110"/>
    <property type="match status" value="1"/>
</dbReference>
<dbReference type="GeneID" id="17041944"/>
<dbReference type="AlphaFoldDB" id="I0YZX7"/>
<feature type="region of interest" description="Disordered" evidence="1">
    <location>
        <begin position="84"/>
        <end position="108"/>
    </location>
</feature>
<feature type="compositionally biased region" description="Polar residues" evidence="1">
    <location>
        <begin position="99"/>
        <end position="108"/>
    </location>
</feature>
<organism evidence="2 3">
    <name type="scientific">Coccomyxa subellipsoidea (strain C-169)</name>
    <name type="common">Green microalga</name>
    <dbReference type="NCBI Taxonomy" id="574566"/>
    <lineage>
        <taxon>Eukaryota</taxon>
        <taxon>Viridiplantae</taxon>
        <taxon>Chlorophyta</taxon>
        <taxon>core chlorophytes</taxon>
        <taxon>Trebouxiophyceae</taxon>
        <taxon>Trebouxiophyceae incertae sedis</taxon>
        <taxon>Coccomyxaceae</taxon>
        <taxon>Coccomyxa</taxon>
        <taxon>Coccomyxa subellipsoidea</taxon>
    </lineage>
</organism>
<dbReference type="Proteomes" id="UP000007264">
    <property type="component" value="Unassembled WGS sequence"/>
</dbReference>
<dbReference type="RefSeq" id="XP_005648490.1">
    <property type="nucleotide sequence ID" value="XM_005648433.1"/>
</dbReference>
<reference evidence="2 3" key="1">
    <citation type="journal article" date="2012" name="Genome Biol.">
        <title>The genome of the polar eukaryotic microalga coccomyxa subellipsoidea reveals traits of cold adaptation.</title>
        <authorList>
            <person name="Blanc G."/>
            <person name="Agarkova I."/>
            <person name="Grimwood J."/>
            <person name="Kuo A."/>
            <person name="Brueggeman A."/>
            <person name="Dunigan D."/>
            <person name="Gurnon J."/>
            <person name="Ladunga I."/>
            <person name="Lindquist E."/>
            <person name="Lucas S."/>
            <person name="Pangilinan J."/>
            <person name="Proschold T."/>
            <person name="Salamov A."/>
            <person name="Schmutz J."/>
            <person name="Weeks D."/>
            <person name="Yamada T."/>
            <person name="Claverie J.M."/>
            <person name="Grigoriev I."/>
            <person name="Van Etten J."/>
            <person name="Lomsadze A."/>
            <person name="Borodovsky M."/>
        </authorList>
    </citation>
    <scope>NUCLEOTIDE SEQUENCE [LARGE SCALE GENOMIC DNA]</scope>
    <source>
        <strain evidence="2 3">C-169</strain>
    </source>
</reference>
<proteinExistence type="predicted"/>
<comment type="caution">
    <text evidence="2">The sequence shown here is derived from an EMBL/GenBank/DDBJ whole genome shotgun (WGS) entry which is preliminary data.</text>
</comment>
<keyword evidence="3" id="KW-1185">Reference proteome</keyword>
<evidence type="ECO:0000256" key="1">
    <source>
        <dbReference type="SAM" id="MobiDB-lite"/>
    </source>
</evidence>
<evidence type="ECO:0000313" key="3">
    <source>
        <dbReference type="Proteomes" id="UP000007264"/>
    </source>
</evidence>
<evidence type="ECO:0000313" key="2">
    <source>
        <dbReference type="EMBL" id="EIE23946.1"/>
    </source>
</evidence>
<protein>
    <submittedName>
        <fullName evidence="2">Uncharacterized protein</fullName>
    </submittedName>
</protein>
<dbReference type="InterPro" id="IPR021503">
    <property type="entry name" value="DUF3110"/>
</dbReference>
<dbReference type="KEGG" id="csl:COCSUDRAFT_65659"/>
<dbReference type="OrthoDB" id="515121at2759"/>
<dbReference type="eggNOG" id="ENOG502SDNH">
    <property type="taxonomic scope" value="Eukaryota"/>
</dbReference>
<dbReference type="EMBL" id="AGSI01000006">
    <property type="protein sequence ID" value="EIE23946.1"/>
    <property type="molecule type" value="Genomic_DNA"/>
</dbReference>
<accession>I0YZX7</accession>